<dbReference type="AlphaFoldDB" id="D5ABV2"/>
<feature type="compositionally biased region" description="Basic and acidic residues" evidence="1">
    <location>
        <begin position="48"/>
        <end position="69"/>
    </location>
</feature>
<organism evidence="2">
    <name type="scientific">Picea sitchensis</name>
    <name type="common">Sitka spruce</name>
    <name type="synonym">Pinus sitchensis</name>
    <dbReference type="NCBI Taxonomy" id="3332"/>
    <lineage>
        <taxon>Eukaryota</taxon>
        <taxon>Viridiplantae</taxon>
        <taxon>Streptophyta</taxon>
        <taxon>Embryophyta</taxon>
        <taxon>Tracheophyta</taxon>
        <taxon>Spermatophyta</taxon>
        <taxon>Pinopsida</taxon>
        <taxon>Pinidae</taxon>
        <taxon>Conifers I</taxon>
        <taxon>Pinales</taxon>
        <taxon>Pinaceae</taxon>
        <taxon>Picea</taxon>
    </lineage>
</organism>
<dbReference type="EMBL" id="BT123719">
    <property type="protein sequence ID" value="ADE77021.1"/>
    <property type="molecule type" value="mRNA"/>
</dbReference>
<evidence type="ECO:0000256" key="1">
    <source>
        <dbReference type="SAM" id="MobiDB-lite"/>
    </source>
</evidence>
<dbReference type="InterPro" id="IPR044579">
    <property type="entry name" value="bHLH11/121"/>
</dbReference>
<dbReference type="PANTHER" id="PTHR47001:SF1">
    <property type="entry name" value="TRANSCRIPTION FACTOR BHLH11"/>
    <property type="match status" value="1"/>
</dbReference>
<accession>D5ABV2</accession>
<protein>
    <submittedName>
        <fullName evidence="2">Uncharacterized protein</fullName>
    </submittedName>
</protein>
<feature type="region of interest" description="Disordered" evidence="1">
    <location>
        <begin position="48"/>
        <end position="70"/>
    </location>
</feature>
<evidence type="ECO:0000313" key="2">
    <source>
        <dbReference type="EMBL" id="ADE77021.1"/>
    </source>
</evidence>
<reference evidence="2" key="1">
    <citation type="submission" date="2010-04" db="EMBL/GenBank/DDBJ databases">
        <authorList>
            <person name="Reid K.E."/>
            <person name="Liao N."/>
            <person name="Chan S."/>
            <person name="Docking R."/>
            <person name="Taylor G."/>
            <person name="Moore R."/>
            <person name="Mayo M."/>
            <person name="Munro S."/>
            <person name="King J."/>
            <person name="Yanchuk A."/>
            <person name="Holt R."/>
            <person name="Jones S."/>
            <person name="Marra M."/>
            <person name="Ritland C.E."/>
            <person name="Ritland K."/>
            <person name="Bohlmann J."/>
        </authorList>
    </citation>
    <scope>NUCLEOTIDE SEQUENCE</scope>
    <source>
        <tissue evidence="2">Bud</tissue>
    </source>
</reference>
<dbReference type="GO" id="GO:0006879">
    <property type="term" value="P:intracellular iron ion homeostasis"/>
    <property type="evidence" value="ECO:0007669"/>
    <property type="project" value="InterPro"/>
</dbReference>
<dbReference type="GO" id="GO:0003700">
    <property type="term" value="F:DNA-binding transcription factor activity"/>
    <property type="evidence" value="ECO:0007669"/>
    <property type="project" value="InterPro"/>
</dbReference>
<proteinExistence type="evidence at transcript level"/>
<feature type="region of interest" description="Disordered" evidence="1">
    <location>
        <begin position="235"/>
        <end position="262"/>
    </location>
</feature>
<sequence>MPSSAMPNPDWPKNDKASILTESMQVVKDLRVEIKRLQDEHALLMDESRELTEEKNELKEEKAALKSETDQLQDQFQQHIRIISSWMMMDPAVIMSAASFPYSLAVPQATPVPSSNCQQPVMSNQLQRPLVAPPPYVPLATIGAFPLHPGLHTYAAFGNSHADGSSPYLQFPNYGPSLNGHCHVERHSSQLHPMPPFLSQMQCQQGCQAPVSSSGPSVEICKSCASVASTAAVKTQDKSSHVSSQNMDDEGGGKYASSPSPVDDAVVEHRDFCRIEVSCGSETLPNDMNKELLSSFSSSISEAPH</sequence>
<dbReference type="OMA" id="RIISSWM"/>
<dbReference type="PANTHER" id="PTHR47001">
    <property type="entry name" value="TRANSCRIPTION FACTOR BHLH121"/>
    <property type="match status" value="1"/>
</dbReference>
<name>D5ABV2_PICSI</name>